<gene>
    <name evidence="1" type="ORF">DSO57_1013051</name>
</gene>
<evidence type="ECO:0000313" key="2">
    <source>
        <dbReference type="Proteomes" id="UP001165960"/>
    </source>
</evidence>
<comment type="caution">
    <text evidence="1">The sequence shown here is derived from an EMBL/GenBank/DDBJ whole genome shotgun (WGS) entry which is preliminary data.</text>
</comment>
<evidence type="ECO:0000313" key="1">
    <source>
        <dbReference type="EMBL" id="KAJ9054565.1"/>
    </source>
</evidence>
<name>A0ACC2RX45_9FUNG</name>
<organism evidence="1 2">
    <name type="scientific">Entomophthora muscae</name>
    <dbReference type="NCBI Taxonomy" id="34485"/>
    <lineage>
        <taxon>Eukaryota</taxon>
        <taxon>Fungi</taxon>
        <taxon>Fungi incertae sedis</taxon>
        <taxon>Zoopagomycota</taxon>
        <taxon>Entomophthoromycotina</taxon>
        <taxon>Entomophthoromycetes</taxon>
        <taxon>Entomophthorales</taxon>
        <taxon>Entomophthoraceae</taxon>
        <taxon>Entomophthora</taxon>
    </lineage>
</organism>
<dbReference type="Proteomes" id="UP001165960">
    <property type="component" value="Unassembled WGS sequence"/>
</dbReference>
<proteinExistence type="predicted"/>
<sequence>MILNSFQVLLAPSKSTQCIPFSAKLAKLSPLPKEAGGLNIGLSNVRGFCNSDKQAYYIKTAATLKLDILLVVDVKMKKFKLSRAESWAKALGTYSNFTFRVGLIVFNQDVTK</sequence>
<reference evidence="1" key="1">
    <citation type="submission" date="2022-04" db="EMBL/GenBank/DDBJ databases">
        <title>Genome of the entomopathogenic fungus Entomophthora muscae.</title>
        <authorList>
            <person name="Elya C."/>
            <person name="Lovett B.R."/>
            <person name="Lee E."/>
            <person name="Macias A.M."/>
            <person name="Hajek A.E."/>
            <person name="De Bivort B.L."/>
            <person name="Kasson M.T."/>
            <person name="De Fine Licht H.H."/>
            <person name="Stajich J.E."/>
        </authorList>
    </citation>
    <scope>NUCLEOTIDE SEQUENCE</scope>
    <source>
        <strain evidence="1">Berkeley</strain>
    </source>
</reference>
<keyword evidence="2" id="KW-1185">Reference proteome</keyword>
<accession>A0ACC2RX45</accession>
<dbReference type="EMBL" id="QTSX02006437">
    <property type="protein sequence ID" value="KAJ9054565.1"/>
    <property type="molecule type" value="Genomic_DNA"/>
</dbReference>
<protein>
    <submittedName>
        <fullName evidence="1">Uncharacterized protein</fullName>
    </submittedName>
</protein>